<comment type="caution">
    <text evidence="1">The sequence shown here is derived from an EMBL/GenBank/DDBJ whole genome shotgun (WGS) entry which is preliminary data.</text>
</comment>
<dbReference type="Proteomes" id="UP000091929">
    <property type="component" value="Unassembled WGS sequence"/>
</dbReference>
<dbReference type="Proteomes" id="UP000092401">
    <property type="component" value="Unassembled WGS sequence"/>
</dbReference>
<name>A0A150IKH0_9EURY</name>
<sequence length="67" mass="7249">MSDVAKVIEVVGKSEISWEDAVAKAVFVASKTVHNIKGVEVEKLTGKVSDGKITKYKATVKLIFVVE</sequence>
<organism evidence="1 5">
    <name type="scientific">Candidatus Methanofastidiosum methylothiophilum</name>
    <dbReference type="NCBI Taxonomy" id="1705564"/>
    <lineage>
        <taxon>Archaea</taxon>
        <taxon>Methanobacteriati</taxon>
        <taxon>Methanobacteriota</taxon>
        <taxon>Stenosarchaea group</taxon>
        <taxon>Candidatus Methanofastidiosia</taxon>
        <taxon>Candidatus Methanofastidiosales</taxon>
        <taxon>Candidatus Methanofastidiosaceae</taxon>
        <taxon>Candidatus Methanofastidiosum</taxon>
    </lineage>
</organism>
<dbReference type="InterPro" id="IPR036694">
    <property type="entry name" value="Dodecin-like_sf"/>
</dbReference>
<dbReference type="SUPFAM" id="SSF89807">
    <property type="entry name" value="Dodecin-like"/>
    <property type="match status" value="1"/>
</dbReference>
<reference evidence="4 5" key="1">
    <citation type="journal article" date="2016" name="ISME J.">
        <title>Chasing the elusive Euryarchaeota class WSA2: genomes reveal a uniquely fastidious methyl-reducing methanogen.</title>
        <authorList>
            <person name="Nobu M.K."/>
            <person name="Narihiro T."/>
            <person name="Kuroda K."/>
            <person name="Mei R."/>
            <person name="Liu W.T."/>
        </authorList>
    </citation>
    <scope>NUCLEOTIDE SEQUENCE [LARGE SCALE GENOMIC DNA]</scope>
    <source>
        <strain evidence="1">B03fssc0709_Meth_Bin005</strain>
        <strain evidence="2">B15fssc0709_Meth_Bin003</strain>
        <strain evidence="3">BMIXfssc0709_Meth_Bin006</strain>
    </source>
</reference>
<evidence type="ECO:0000313" key="2">
    <source>
        <dbReference type="EMBL" id="KYC47666.1"/>
    </source>
</evidence>
<accession>A0A150IRT1</accession>
<protein>
    <recommendedName>
        <fullName evidence="6">Dodecin</fullName>
    </recommendedName>
</protein>
<dbReference type="EMBL" id="LNGE01000017">
    <property type="protein sequence ID" value="KYC45491.1"/>
    <property type="molecule type" value="Genomic_DNA"/>
</dbReference>
<evidence type="ECO:0000313" key="1">
    <source>
        <dbReference type="EMBL" id="KYC45491.1"/>
    </source>
</evidence>
<accession>A0A150IKH0</accession>
<evidence type="ECO:0000313" key="3">
    <source>
        <dbReference type="EMBL" id="KYC50127.1"/>
    </source>
</evidence>
<dbReference type="AlphaFoldDB" id="A0A150IKH0"/>
<evidence type="ECO:0008006" key="6">
    <source>
        <dbReference type="Google" id="ProtNLM"/>
    </source>
</evidence>
<dbReference type="Pfam" id="PF07311">
    <property type="entry name" value="Dodecin"/>
    <property type="match status" value="1"/>
</dbReference>
<accession>A0A150IYP7</accession>
<dbReference type="EMBL" id="LNGF01000019">
    <property type="protein sequence ID" value="KYC47666.1"/>
    <property type="molecule type" value="Genomic_DNA"/>
</dbReference>
<gene>
    <name evidence="1" type="ORF">APG10_00793</name>
    <name evidence="2" type="ORF">APG11_00987</name>
    <name evidence="3" type="ORF">APG12_01037</name>
</gene>
<dbReference type="EMBL" id="LNJC01000019">
    <property type="protein sequence ID" value="KYC50127.1"/>
    <property type="molecule type" value="Genomic_DNA"/>
</dbReference>
<dbReference type="InterPro" id="IPR009923">
    <property type="entry name" value="Dodecin"/>
</dbReference>
<dbReference type="Proteomes" id="UP000092403">
    <property type="component" value="Unassembled WGS sequence"/>
</dbReference>
<dbReference type="InterPro" id="IPR025543">
    <property type="entry name" value="Dodecin-like"/>
</dbReference>
<dbReference type="Gene3D" id="3.30.1660.10">
    <property type="entry name" value="Flavin-binding protein dodecin"/>
    <property type="match status" value="1"/>
</dbReference>
<dbReference type="PANTHER" id="PTHR39324:SF1">
    <property type="entry name" value="CALCIUM DODECIN"/>
    <property type="match status" value="1"/>
</dbReference>
<proteinExistence type="predicted"/>
<evidence type="ECO:0000313" key="5">
    <source>
        <dbReference type="Proteomes" id="UP000092401"/>
    </source>
</evidence>
<dbReference type="PANTHER" id="PTHR39324">
    <property type="entry name" value="CALCIUM DODECIN"/>
    <property type="match status" value="1"/>
</dbReference>
<evidence type="ECO:0000313" key="4">
    <source>
        <dbReference type="Proteomes" id="UP000091929"/>
    </source>
</evidence>